<dbReference type="PANTHER" id="PTHR24251:SF37">
    <property type="entry name" value="CUB DOMAIN-CONTAINING PROTEIN"/>
    <property type="match status" value="1"/>
</dbReference>
<dbReference type="Pfam" id="PF13734">
    <property type="entry name" value="Inhibitor_I69"/>
    <property type="match status" value="1"/>
</dbReference>
<dbReference type="GO" id="GO:0006508">
    <property type="term" value="P:proteolysis"/>
    <property type="evidence" value="ECO:0007669"/>
    <property type="project" value="UniProtKB-KW"/>
</dbReference>
<comment type="similarity">
    <text evidence="1">Belongs to the peptidase C10 family.</text>
</comment>
<keyword evidence="12" id="KW-1185">Reference proteome</keyword>
<protein>
    <submittedName>
        <fullName evidence="11">Protein containing Por secretion system C-terminal sorting domain</fullName>
    </submittedName>
</protein>
<feature type="domain" description="CUB" evidence="10">
    <location>
        <begin position="497"/>
        <end position="605"/>
    </location>
</feature>
<keyword evidence="6" id="KW-0788">Thiol protease</keyword>
<proteinExistence type="inferred from homology"/>
<dbReference type="SMART" id="SM00042">
    <property type="entry name" value="CUB"/>
    <property type="match status" value="2"/>
</dbReference>
<dbReference type="SUPFAM" id="SSF54001">
    <property type="entry name" value="Cysteine proteinases"/>
    <property type="match status" value="1"/>
</dbReference>
<dbReference type="NCBIfam" id="TIGR04183">
    <property type="entry name" value="Por_Secre_tail"/>
    <property type="match status" value="1"/>
</dbReference>
<dbReference type="EMBL" id="DF968183">
    <property type="protein sequence ID" value="GAP45122.1"/>
    <property type="molecule type" value="Genomic_DNA"/>
</dbReference>
<evidence type="ECO:0000256" key="3">
    <source>
        <dbReference type="ARBA" id="ARBA00022729"/>
    </source>
</evidence>
<keyword evidence="3 9" id="KW-0732">Signal</keyword>
<feature type="signal peptide" evidence="9">
    <location>
        <begin position="1"/>
        <end position="20"/>
    </location>
</feature>
<dbReference type="SUPFAM" id="SSF49854">
    <property type="entry name" value="Spermadhesin, CUB domain"/>
    <property type="match status" value="2"/>
</dbReference>
<evidence type="ECO:0000256" key="1">
    <source>
        <dbReference type="ARBA" id="ARBA00009693"/>
    </source>
</evidence>
<dbReference type="CDD" id="cd00041">
    <property type="entry name" value="CUB"/>
    <property type="match status" value="2"/>
</dbReference>
<dbReference type="InterPro" id="IPR025896">
    <property type="entry name" value="Spi_Prtas-inh"/>
</dbReference>
<keyword evidence="4" id="KW-0677">Repeat</keyword>
<dbReference type="AlphaFoldDB" id="A0A0S7C387"/>
<evidence type="ECO:0000256" key="5">
    <source>
        <dbReference type="ARBA" id="ARBA00022801"/>
    </source>
</evidence>
<dbReference type="PANTHER" id="PTHR24251">
    <property type="entry name" value="OVOCHYMASE-RELATED"/>
    <property type="match status" value="1"/>
</dbReference>
<dbReference type="InterPro" id="IPR044934">
    <property type="entry name" value="Streptopain_sf"/>
</dbReference>
<accession>A0A0S7C387</accession>
<evidence type="ECO:0000313" key="12">
    <source>
        <dbReference type="Proteomes" id="UP000053091"/>
    </source>
</evidence>
<dbReference type="InterPro" id="IPR038765">
    <property type="entry name" value="Papain-like_cys_pep_sf"/>
</dbReference>
<keyword evidence="5" id="KW-0378">Hydrolase</keyword>
<dbReference type="Gene3D" id="3.90.70.50">
    <property type="entry name" value="Peptidase C10, streptopain"/>
    <property type="match status" value="1"/>
</dbReference>
<dbReference type="Pfam" id="PF00431">
    <property type="entry name" value="CUB"/>
    <property type="match status" value="2"/>
</dbReference>
<sequence>MKRRFTLLLSLVLIFTISFAGNVDENKARRVATAFLHSRMPSAQAVAPESLHALPAIRVGNERTVMYAFNFESGGYVLVSATDAAIPVLGYSFDGIFTFENQPPSLSAWLTGYELQLSDIMDRNLTATPDISASWESLLNYNPGEVLQRDLRSVEPLLPSTWDQGSRYNALCPEDDAGPGGHVYAGCVATAMSQVIYYWRYPLQGTGSHGYYSDYGYLFVDFSQAGYDYDQMRNEIGPESNYEMAEIQYHCGVAVDMMYAPDGSGAYSFDAASALREHFGYSNQLSLQQKDNYSQTGWAELLMQNLDNGWPLYYNGFGSGGHAFNVDGYQGTDYFHFNWGWSGSYNGYFYLNNLNPGGNNFTYGQGAIVNFYPESNYPYYCNGVKTLNRHNGTIEDGSGPVDNYTAGLNCGWLIAPMDSVTNLTLTFEKFNLTDGLDVLNIYDGPDASYPLLASLTGAALPQAITATGDKLFIEFLTEGDEGSGFRLSYNSERAVFCSGTTIFSDLSGVITDGSGTRDYNNNSVCKFRVEPENANSITFTFNALDTEPDHDQVKIYNLASQSLVASFSGSEIPESVTIPSGKAMILFNTNNDVTAGGWELSYISDATTVGMATAVSSGGLGVQVYPVPASDWLRVELSSRLPADVLVSLVDLSGRVVVNNIRAGFAGQETVLIPVRDLAEGIYYLKYAAENSVGTHKVLISR</sequence>
<dbReference type="Pfam" id="PF18962">
    <property type="entry name" value="Por_Secre_tail"/>
    <property type="match status" value="1"/>
</dbReference>
<dbReference type="STRING" id="1678841.TBC1_12942"/>
<dbReference type="InterPro" id="IPR026444">
    <property type="entry name" value="Secre_tail"/>
</dbReference>
<name>A0A0S7C387_9BACT</name>
<reference evidence="11" key="1">
    <citation type="journal article" date="2015" name="Genome Announc.">
        <title>Draft Genome Sequence of Bacteroidales Strain TBC1, a Novel Isolate from a Methanogenic Wastewater Treatment System.</title>
        <authorList>
            <person name="Tourlousse D.M."/>
            <person name="Matsuura N."/>
            <person name="Sun L."/>
            <person name="Toyonaga M."/>
            <person name="Kuroda K."/>
            <person name="Ohashi A."/>
            <person name="Cruz R."/>
            <person name="Yamaguchi T."/>
            <person name="Sekiguchi Y."/>
        </authorList>
    </citation>
    <scope>NUCLEOTIDE SEQUENCE [LARGE SCALE GENOMIC DNA]</scope>
    <source>
        <strain evidence="11">TBC1</strain>
    </source>
</reference>
<dbReference type="OrthoDB" id="2235251at2"/>
<dbReference type="InterPro" id="IPR000200">
    <property type="entry name" value="Peptidase_C10"/>
</dbReference>
<keyword evidence="2" id="KW-0645">Protease</keyword>
<gene>
    <name evidence="11" type="ORF">TBC1_12942</name>
</gene>
<dbReference type="RefSeq" id="WP_082189679.1">
    <property type="nucleotide sequence ID" value="NZ_DF968183.1"/>
</dbReference>
<evidence type="ECO:0000313" key="11">
    <source>
        <dbReference type="EMBL" id="GAP45122.1"/>
    </source>
</evidence>
<feature type="domain" description="CUB" evidence="10">
    <location>
        <begin position="381"/>
        <end position="492"/>
    </location>
</feature>
<evidence type="ECO:0000256" key="9">
    <source>
        <dbReference type="SAM" id="SignalP"/>
    </source>
</evidence>
<feature type="active site" description="Proton acceptor" evidence="8">
    <location>
        <position position="322"/>
    </location>
</feature>
<dbReference type="PROSITE" id="PS01180">
    <property type="entry name" value="CUB"/>
    <property type="match status" value="2"/>
</dbReference>
<dbReference type="PRINTS" id="PR00797">
    <property type="entry name" value="STREPTOPAIN"/>
</dbReference>
<dbReference type="Proteomes" id="UP000053091">
    <property type="component" value="Unassembled WGS sequence"/>
</dbReference>
<feature type="active site" description="Nucleophile" evidence="8">
    <location>
        <position position="187"/>
    </location>
</feature>
<evidence type="ECO:0000256" key="6">
    <source>
        <dbReference type="ARBA" id="ARBA00022807"/>
    </source>
</evidence>
<keyword evidence="7" id="KW-1015">Disulfide bond</keyword>
<evidence type="ECO:0000259" key="10">
    <source>
        <dbReference type="PROSITE" id="PS01180"/>
    </source>
</evidence>
<dbReference type="InterPro" id="IPR000859">
    <property type="entry name" value="CUB_dom"/>
</dbReference>
<dbReference type="GO" id="GO:0008234">
    <property type="term" value="F:cysteine-type peptidase activity"/>
    <property type="evidence" value="ECO:0007669"/>
    <property type="project" value="UniProtKB-KW"/>
</dbReference>
<feature type="chain" id="PRO_5006633534" evidence="9">
    <location>
        <begin position="21"/>
        <end position="702"/>
    </location>
</feature>
<organism evidence="11">
    <name type="scientific">Lentimicrobium saccharophilum</name>
    <dbReference type="NCBI Taxonomy" id="1678841"/>
    <lineage>
        <taxon>Bacteria</taxon>
        <taxon>Pseudomonadati</taxon>
        <taxon>Bacteroidota</taxon>
        <taxon>Bacteroidia</taxon>
        <taxon>Bacteroidales</taxon>
        <taxon>Lentimicrobiaceae</taxon>
        <taxon>Lentimicrobium</taxon>
    </lineage>
</organism>
<evidence type="ECO:0000256" key="4">
    <source>
        <dbReference type="ARBA" id="ARBA00022737"/>
    </source>
</evidence>
<dbReference type="Pfam" id="PF01640">
    <property type="entry name" value="Peptidase_C10"/>
    <property type="match status" value="1"/>
</dbReference>
<evidence type="ECO:0000256" key="8">
    <source>
        <dbReference type="PIRSR" id="PIRSR600200-1"/>
    </source>
</evidence>
<evidence type="ECO:0000256" key="2">
    <source>
        <dbReference type="ARBA" id="ARBA00022670"/>
    </source>
</evidence>
<dbReference type="InterPro" id="IPR035914">
    <property type="entry name" value="Sperma_CUB_dom_sf"/>
</dbReference>
<evidence type="ECO:0000256" key="7">
    <source>
        <dbReference type="ARBA" id="ARBA00023157"/>
    </source>
</evidence>
<dbReference type="Gene3D" id="2.60.120.290">
    <property type="entry name" value="Spermadhesin, CUB domain"/>
    <property type="match status" value="2"/>
</dbReference>